<dbReference type="AlphaFoldDB" id="A0A6A6NR06"/>
<keyword evidence="3" id="KW-1185">Reference proteome</keyword>
<feature type="region of interest" description="Disordered" evidence="1">
    <location>
        <begin position="121"/>
        <end position="142"/>
    </location>
</feature>
<feature type="compositionally biased region" description="Low complexity" evidence="1">
    <location>
        <begin position="121"/>
        <end position="137"/>
    </location>
</feature>
<evidence type="ECO:0000313" key="3">
    <source>
        <dbReference type="Proteomes" id="UP000799766"/>
    </source>
</evidence>
<dbReference type="InterPro" id="IPR039903">
    <property type="entry name" value="Zswim2"/>
</dbReference>
<protein>
    <recommendedName>
        <fullName evidence="4">RING-type domain-containing protein</fullName>
    </recommendedName>
</protein>
<organism evidence="2 3">
    <name type="scientific">Lineolata rhizophorae</name>
    <dbReference type="NCBI Taxonomy" id="578093"/>
    <lineage>
        <taxon>Eukaryota</taxon>
        <taxon>Fungi</taxon>
        <taxon>Dikarya</taxon>
        <taxon>Ascomycota</taxon>
        <taxon>Pezizomycotina</taxon>
        <taxon>Dothideomycetes</taxon>
        <taxon>Dothideomycetes incertae sedis</taxon>
        <taxon>Lineolatales</taxon>
        <taxon>Lineolataceae</taxon>
        <taxon>Lineolata</taxon>
    </lineage>
</organism>
<accession>A0A6A6NR06</accession>
<sequence>MALQPQIPFLGPKLWEAEQILEIPNQAKENIFTCVGFAPTRGRRCQNRIAIHNRVMVRDTLDLASRFDPDNPEVERLLRRVVGRALCFRHVNQEPHVLRNWMDRVEDLAIVRLRAELGQEPAPHEQAVPAAPVQPAPCNRRHARRKPTDDACQICLASTTHTARRHLVWCKTTCGTNYHASCWALWTAAVPALGRGLFCPYCLTAWSGEACEHDIAQAPAGGWDMWTAGNDEEALEEEAGPRLQADGLGFDVLYDPEQHLSMREFMMLLVKSKGVRDMWEMPGVVDLPRVVITLDRRRNR</sequence>
<dbReference type="Proteomes" id="UP000799766">
    <property type="component" value="Unassembled WGS sequence"/>
</dbReference>
<dbReference type="OrthoDB" id="8062037at2759"/>
<proteinExistence type="predicted"/>
<name>A0A6A6NR06_9PEZI</name>
<gene>
    <name evidence="2" type="ORF">BDY21DRAFT_381509</name>
</gene>
<dbReference type="EMBL" id="MU001692">
    <property type="protein sequence ID" value="KAF2454195.1"/>
    <property type="molecule type" value="Genomic_DNA"/>
</dbReference>
<evidence type="ECO:0000313" key="2">
    <source>
        <dbReference type="EMBL" id="KAF2454195.1"/>
    </source>
</evidence>
<evidence type="ECO:0000256" key="1">
    <source>
        <dbReference type="SAM" id="MobiDB-lite"/>
    </source>
</evidence>
<dbReference type="PANTHER" id="PTHR21540">
    <property type="entry name" value="RING FINGER AND SWIM DOMAIN-CONTAINING PROTEIN 2"/>
    <property type="match status" value="1"/>
</dbReference>
<dbReference type="GO" id="GO:0061630">
    <property type="term" value="F:ubiquitin protein ligase activity"/>
    <property type="evidence" value="ECO:0007669"/>
    <property type="project" value="InterPro"/>
</dbReference>
<evidence type="ECO:0008006" key="4">
    <source>
        <dbReference type="Google" id="ProtNLM"/>
    </source>
</evidence>
<dbReference type="PANTHER" id="PTHR21540:SF0">
    <property type="entry name" value="PHD FAMILY PROTEIN"/>
    <property type="match status" value="1"/>
</dbReference>
<reference evidence="2" key="1">
    <citation type="journal article" date="2020" name="Stud. Mycol.">
        <title>101 Dothideomycetes genomes: a test case for predicting lifestyles and emergence of pathogens.</title>
        <authorList>
            <person name="Haridas S."/>
            <person name="Albert R."/>
            <person name="Binder M."/>
            <person name="Bloem J."/>
            <person name="Labutti K."/>
            <person name="Salamov A."/>
            <person name="Andreopoulos B."/>
            <person name="Baker S."/>
            <person name="Barry K."/>
            <person name="Bills G."/>
            <person name="Bluhm B."/>
            <person name="Cannon C."/>
            <person name="Castanera R."/>
            <person name="Culley D."/>
            <person name="Daum C."/>
            <person name="Ezra D."/>
            <person name="Gonzalez J."/>
            <person name="Henrissat B."/>
            <person name="Kuo A."/>
            <person name="Liang C."/>
            <person name="Lipzen A."/>
            <person name="Lutzoni F."/>
            <person name="Magnuson J."/>
            <person name="Mondo S."/>
            <person name="Nolan M."/>
            <person name="Ohm R."/>
            <person name="Pangilinan J."/>
            <person name="Park H.-J."/>
            <person name="Ramirez L."/>
            <person name="Alfaro M."/>
            <person name="Sun H."/>
            <person name="Tritt A."/>
            <person name="Yoshinaga Y."/>
            <person name="Zwiers L.-H."/>
            <person name="Turgeon B."/>
            <person name="Goodwin S."/>
            <person name="Spatafora J."/>
            <person name="Crous P."/>
            <person name="Grigoriev I."/>
        </authorList>
    </citation>
    <scope>NUCLEOTIDE SEQUENCE</scope>
    <source>
        <strain evidence="2">ATCC 16933</strain>
    </source>
</reference>